<sequence length="244" mass="27723">MSSERRFTKDDENDTLLFERWEAHVIEKHPNPERIGCPSHEVLASFVDKPGSITLDDLNDTHITRCRECTLELKELRLLREERLEKSASQLHLRYWMGWRSAAALTFCLVLAVAIVVWQRHRSASQSYTVANEVVTLTVDLSGDGVSRSPAPESHASPFGLPRKIVNLNLILPYFSPDGDYQVTIAKDRNDQVLETVHSRAVAQGARTQAQLQLDLRLLQPGRYYLGILKTGESATYFYPFTLN</sequence>
<evidence type="ECO:0000256" key="1">
    <source>
        <dbReference type="SAM" id="Phobius"/>
    </source>
</evidence>
<keyword evidence="1" id="KW-0812">Transmembrane</keyword>
<proteinExistence type="predicted"/>
<keyword evidence="1" id="KW-0472">Membrane</keyword>
<reference evidence="3" key="1">
    <citation type="journal article" date="2019" name="Int. J. Syst. Evol. Microbiol.">
        <title>The Global Catalogue of Microorganisms (GCM) 10K type strain sequencing project: providing services to taxonomists for standard genome sequencing and annotation.</title>
        <authorList>
            <consortium name="The Broad Institute Genomics Platform"/>
            <consortium name="The Broad Institute Genome Sequencing Center for Infectious Disease"/>
            <person name="Wu L."/>
            <person name="Ma J."/>
        </authorList>
    </citation>
    <scope>NUCLEOTIDE SEQUENCE [LARGE SCALE GENOMIC DNA]</scope>
    <source>
        <strain evidence="3">JCM 4087</strain>
    </source>
</reference>
<evidence type="ECO:0000313" key="3">
    <source>
        <dbReference type="Proteomes" id="UP001596091"/>
    </source>
</evidence>
<accession>A0ABW1EED6</accession>
<organism evidence="2 3">
    <name type="scientific">Acidicapsa dinghuensis</name>
    <dbReference type="NCBI Taxonomy" id="2218256"/>
    <lineage>
        <taxon>Bacteria</taxon>
        <taxon>Pseudomonadati</taxon>
        <taxon>Acidobacteriota</taxon>
        <taxon>Terriglobia</taxon>
        <taxon>Terriglobales</taxon>
        <taxon>Acidobacteriaceae</taxon>
        <taxon>Acidicapsa</taxon>
    </lineage>
</organism>
<keyword evidence="1" id="KW-1133">Transmembrane helix</keyword>
<protein>
    <recommendedName>
        <fullName evidence="4">Zinc-finger domain-containing protein</fullName>
    </recommendedName>
</protein>
<evidence type="ECO:0008006" key="4">
    <source>
        <dbReference type="Google" id="ProtNLM"/>
    </source>
</evidence>
<dbReference type="EMBL" id="JBHSPH010000002">
    <property type="protein sequence ID" value="MFC5862202.1"/>
    <property type="molecule type" value="Genomic_DNA"/>
</dbReference>
<feature type="transmembrane region" description="Helical" evidence="1">
    <location>
        <begin position="97"/>
        <end position="118"/>
    </location>
</feature>
<comment type="caution">
    <text evidence="2">The sequence shown here is derived from an EMBL/GenBank/DDBJ whole genome shotgun (WGS) entry which is preliminary data.</text>
</comment>
<gene>
    <name evidence="2" type="ORF">ACFPT7_07850</name>
</gene>
<keyword evidence="3" id="KW-1185">Reference proteome</keyword>
<evidence type="ECO:0000313" key="2">
    <source>
        <dbReference type="EMBL" id="MFC5862202.1"/>
    </source>
</evidence>
<dbReference type="RefSeq" id="WP_263338494.1">
    <property type="nucleotide sequence ID" value="NZ_JAGSYH010000004.1"/>
</dbReference>
<dbReference type="Proteomes" id="UP001596091">
    <property type="component" value="Unassembled WGS sequence"/>
</dbReference>
<name>A0ABW1EED6_9BACT</name>